<organism evidence="3 4">
    <name type="scientific">Aporhodopirellula aestuarii</name>
    <dbReference type="NCBI Taxonomy" id="2950107"/>
    <lineage>
        <taxon>Bacteria</taxon>
        <taxon>Pseudomonadati</taxon>
        <taxon>Planctomycetota</taxon>
        <taxon>Planctomycetia</taxon>
        <taxon>Pirellulales</taxon>
        <taxon>Pirellulaceae</taxon>
        <taxon>Aporhodopirellula</taxon>
    </lineage>
</organism>
<dbReference type="CDD" id="cd06259">
    <property type="entry name" value="YdcF-like"/>
    <property type="match status" value="1"/>
</dbReference>
<dbReference type="EMBL" id="JAMQBK010000066">
    <property type="protein sequence ID" value="MCM2373820.1"/>
    <property type="molecule type" value="Genomic_DNA"/>
</dbReference>
<dbReference type="RefSeq" id="WP_250931698.1">
    <property type="nucleotide sequence ID" value="NZ_JAMQBK010000066.1"/>
</dbReference>
<proteinExistence type="predicted"/>
<feature type="domain" description="DUF218" evidence="2">
    <location>
        <begin position="138"/>
        <end position="312"/>
    </location>
</feature>
<name>A0ABT0UAC7_9BACT</name>
<evidence type="ECO:0000259" key="2">
    <source>
        <dbReference type="Pfam" id="PF02698"/>
    </source>
</evidence>
<feature type="transmembrane region" description="Helical" evidence="1">
    <location>
        <begin position="56"/>
        <end position="76"/>
    </location>
</feature>
<dbReference type="Proteomes" id="UP001202961">
    <property type="component" value="Unassembled WGS sequence"/>
</dbReference>
<dbReference type="PANTHER" id="PTHR30336:SF4">
    <property type="entry name" value="ENVELOPE BIOGENESIS FACTOR ELYC"/>
    <property type="match status" value="1"/>
</dbReference>
<dbReference type="InterPro" id="IPR051599">
    <property type="entry name" value="Cell_Envelope_Assoc"/>
</dbReference>
<reference evidence="3 4" key="1">
    <citation type="journal article" date="2022" name="Syst. Appl. Microbiol.">
        <title>Rhodopirellula aestuarii sp. nov., a novel member of the genus Rhodopirellula isolated from brackish sediments collected in the Tagus River estuary, Portugal.</title>
        <authorList>
            <person name="Vitorino I.R."/>
            <person name="Klimek D."/>
            <person name="Calusinska M."/>
            <person name="Lobo-da-Cunha A."/>
            <person name="Vasconcelos V."/>
            <person name="Lage O.M."/>
        </authorList>
    </citation>
    <scope>NUCLEOTIDE SEQUENCE [LARGE SCALE GENOMIC DNA]</scope>
    <source>
        <strain evidence="3 4">ICT_H3.1</strain>
    </source>
</reference>
<evidence type="ECO:0000256" key="1">
    <source>
        <dbReference type="SAM" id="Phobius"/>
    </source>
</evidence>
<accession>A0ABT0UAC7</accession>
<keyword evidence="1" id="KW-0812">Transmembrane</keyword>
<sequence>MKKPTDSAIDIDRVPHSDLRRLLTVAAITSLLPVGLVLATYLQQGFVAAGRGATNLVMPVSLVWLSLLAATLWHAYSSHRGKTVIFFTLFIAWTVVGNCRFSQTLMSCVEAPLIVDPHPALEQRVRKDGEGSPELPLDAVVALGGCARLVMDGFGEVTSDGERIVSAAQAYHAGATKTIITTGSSTDGIGDPWKLGRDLLISLNVPAEHIFSIEEQNTSQEMASLAAFLKDPPADWLAQIGRPASDSQRVGLITSAFHIPRAIRLAKSNGLELLPLPCAFRSERTEKPFVAAELVPNSESHVNFSLAAKELLARILGR</sequence>
<dbReference type="PANTHER" id="PTHR30336">
    <property type="entry name" value="INNER MEMBRANE PROTEIN, PROBABLE PERMEASE"/>
    <property type="match status" value="1"/>
</dbReference>
<comment type="caution">
    <text evidence="3">The sequence shown here is derived from an EMBL/GenBank/DDBJ whole genome shotgun (WGS) entry which is preliminary data.</text>
</comment>
<evidence type="ECO:0000313" key="3">
    <source>
        <dbReference type="EMBL" id="MCM2373820.1"/>
    </source>
</evidence>
<gene>
    <name evidence="3" type="ORF">NB063_24655</name>
</gene>
<feature type="transmembrane region" description="Helical" evidence="1">
    <location>
        <begin position="83"/>
        <end position="103"/>
    </location>
</feature>
<keyword evidence="4" id="KW-1185">Reference proteome</keyword>
<dbReference type="InterPro" id="IPR003848">
    <property type="entry name" value="DUF218"/>
</dbReference>
<protein>
    <submittedName>
        <fullName evidence="3">YdcF family protein</fullName>
    </submittedName>
</protein>
<evidence type="ECO:0000313" key="4">
    <source>
        <dbReference type="Proteomes" id="UP001202961"/>
    </source>
</evidence>
<dbReference type="Pfam" id="PF02698">
    <property type="entry name" value="DUF218"/>
    <property type="match status" value="1"/>
</dbReference>
<keyword evidence="1" id="KW-0472">Membrane</keyword>
<keyword evidence="1" id="KW-1133">Transmembrane helix</keyword>
<feature type="transmembrane region" description="Helical" evidence="1">
    <location>
        <begin position="21"/>
        <end position="44"/>
    </location>
</feature>